<gene>
    <name evidence="5" type="ORF">H6P81_001224</name>
</gene>
<reference evidence="5 6" key="1">
    <citation type="submission" date="2021-07" db="EMBL/GenBank/DDBJ databases">
        <title>The Aristolochia fimbriata genome: insights into angiosperm evolution, floral development and chemical biosynthesis.</title>
        <authorList>
            <person name="Jiao Y."/>
        </authorList>
    </citation>
    <scope>NUCLEOTIDE SEQUENCE [LARGE SCALE GENOMIC DNA]</scope>
    <source>
        <strain evidence="5">IBCAS-2021</strain>
        <tissue evidence="5">Leaf</tissue>
    </source>
</reference>
<feature type="compositionally biased region" description="Polar residues" evidence="3">
    <location>
        <begin position="152"/>
        <end position="170"/>
    </location>
</feature>
<name>A0AAV7F9G5_ARIFI</name>
<organism evidence="5 6">
    <name type="scientific">Aristolochia fimbriata</name>
    <name type="common">White veined hardy Dutchman's pipe vine</name>
    <dbReference type="NCBI Taxonomy" id="158543"/>
    <lineage>
        <taxon>Eukaryota</taxon>
        <taxon>Viridiplantae</taxon>
        <taxon>Streptophyta</taxon>
        <taxon>Embryophyta</taxon>
        <taxon>Tracheophyta</taxon>
        <taxon>Spermatophyta</taxon>
        <taxon>Magnoliopsida</taxon>
        <taxon>Magnoliidae</taxon>
        <taxon>Piperales</taxon>
        <taxon>Aristolochiaceae</taxon>
        <taxon>Aristolochia</taxon>
    </lineage>
</organism>
<dbReference type="PROSITE" id="PS51774">
    <property type="entry name" value="NAB"/>
    <property type="match status" value="1"/>
</dbReference>
<dbReference type="GO" id="GO:0003779">
    <property type="term" value="F:actin binding"/>
    <property type="evidence" value="ECO:0007669"/>
    <property type="project" value="InterPro"/>
</dbReference>
<feature type="domain" description="NAB" evidence="4">
    <location>
        <begin position="10"/>
        <end position="90"/>
    </location>
</feature>
<evidence type="ECO:0000256" key="1">
    <source>
        <dbReference type="ARBA" id="ARBA00023054"/>
    </source>
</evidence>
<feature type="compositionally biased region" description="Basic and acidic residues" evidence="3">
    <location>
        <begin position="499"/>
        <end position="510"/>
    </location>
</feature>
<dbReference type="InterPro" id="IPR056888">
    <property type="entry name" value="NET2A-D/KIP1-like_dom"/>
</dbReference>
<dbReference type="Pfam" id="PF24918">
    <property type="entry name" value="NET2A_C"/>
    <property type="match status" value="1"/>
</dbReference>
<feature type="compositionally biased region" description="Low complexity" evidence="3">
    <location>
        <begin position="634"/>
        <end position="648"/>
    </location>
</feature>
<protein>
    <recommendedName>
        <fullName evidence="4">NAB domain-containing protein</fullName>
    </recommendedName>
</protein>
<feature type="coiled-coil region" evidence="2">
    <location>
        <begin position="344"/>
        <end position="392"/>
    </location>
</feature>
<feature type="region of interest" description="Disordered" evidence="3">
    <location>
        <begin position="148"/>
        <end position="171"/>
    </location>
</feature>
<evidence type="ECO:0000313" key="5">
    <source>
        <dbReference type="EMBL" id="KAG9456716.1"/>
    </source>
</evidence>
<comment type="caution">
    <text evidence="5">The sequence shown here is derived from an EMBL/GenBank/DDBJ whole genome shotgun (WGS) entry which is preliminary data.</text>
</comment>
<feature type="region of interest" description="Disordered" evidence="3">
    <location>
        <begin position="627"/>
        <end position="688"/>
    </location>
</feature>
<evidence type="ECO:0000259" key="4">
    <source>
        <dbReference type="PROSITE" id="PS51774"/>
    </source>
</evidence>
<evidence type="ECO:0000256" key="3">
    <source>
        <dbReference type="SAM" id="MobiDB-lite"/>
    </source>
</evidence>
<accession>A0AAV7F9G5</accession>
<dbReference type="AlphaFoldDB" id="A0AAV7F9G5"/>
<dbReference type="PANTHER" id="PTHR31631">
    <property type="entry name" value="PROTEIN NETWORKED 2D"/>
    <property type="match status" value="1"/>
</dbReference>
<dbReference type="Proteomes" id="UP000825729">
    <property type="component" value="Unassembled WGS sequence"/>
</dbReference>
<keyword evidence="6" id="KW-1185">Reference proteome</keyword>
<dbReference type="InterPro" id="IPR011684">
    <property type="entry name" value="NAB"/>
</dbReference>
<evidence type="ECO:0000313" key="6">
    <source>
        <dbReference type="Proteomes" id="UP000825729"/>
    </source>
</evidence>
<evidence type="ECO:0000256" key="2">
    <source>
        <dbReference type="SAM" id="Coils"/>
    </source>
</evidence>
<keyword evidence="1 2" id="KW-0175">Coiled coil</keyword>
<feature type="region of interest" description="Disordered" evidence="3">
    <location>
        <begin position="736"/>
        <end position="763"/>
    </location>
</feature>
<feature type="compositionally biased region" description="Low complexity" evidence="3">
    <location>
        <begin position="748"/>
        <end position="757"/>
    </location>
</feature>
<dbReference type="EMBL" id="JAINDJ010000002">
    <property type="protein sequence ID" value="KAG9456716.1"/>
    <property type="molecule type" value="Genomic_DNA"/>
</dbReference>
<proteinExistence type="predicted"/>
<dbReference type="Pfam" id="PF07765">
    <property type="entry name" value="KIP1"/>
    <property type="match status" value="1"/>
</dbReference>
<dbReference type="InterPro" id="IPR056889">
    <property type="entry name" value="NET2A-D/KIP1-like_C"/>
</dbReference>
<feature type="region of interest" description="Disordered" evidence="3">
    <location>
        <begin position="499"/>
        <end position="518"/>
    </location>
</feature>
<sequence length="939" mass="106746">MLHRAANNAYSWWLVSHIRTKQSKWLEQNLQDMENKVTAILKLIEEDADSFARRAEMYYRKRPELINFVEETYRAYRALAERYDHISGELQNANNAIANMFPDQVQFPMDEEEDEDSMQKKLVSDVNASKPPKNLPDIPKLNIKMLKKGNKSDSTPKIPQHQGTPSNNLANDKAREEIDKLQKGILVLQTEKEFVKSSYESALEKYWSIEAHITEMQENVFKLQDEFNVDSMIEDDEARALMAATALRSCEETLAQLQEKQDRSVEESRVESERVKNVEEKLKAFNGESLENPPEHKICDGADVPGSATNSSVADPDIVNQGGSSMHEKVKVDSEMNPDTSPFMSEVVEKIDELVNKVLNLENSVTSQTALIKRLRLEADDLFKHLKSLEEDKVGLVEGSTNLSEKLKAMEDEMHGIQDLVISVKDPNDQTQTHLIEALKQSGGELPLSHDSSSSTDVMVSAEQGIHETRSSNPSLDQFKEMDVEVIHEMDVEVIHEESKQEGVHRERMSSPKSEVNVDASQKIDIQGLEMVSDDPVWQQLFFNGLENREKVLLTEYTSILRNYKDVKKKLSEVEKKSQESIFKTMAEVRELKSANTMKDLEIRSLKQKLNLIGNGEEATDFHLAEMRKSQHGSQRSKMSVSQSSFSVLQTDDSNPIAPENETGGAESSQPLPAEEESETFPVDESISPPSIVDKFRRDIDGLLAENLEFWLRFSNSFHLIQKFQMAMQGLETECSKVKERKKHPFPSSSSNSTSSSDKPEVSNIDRGFRELRSELCGWLSQNALLKEELRQKLSSLAKVQVEISKTLNMVPEKERTEFTALQAAKFQGEVLNIEQENNMLGEELQAGYEYVMGLLTEVDKILSKLRKKHGESGLRHGQHSNYHHFQSMRNTTGRSRIPLRSFIFGIKTRKSKPSIFSCVMNPAFHKQCQQMKLGRPPM</sequence>
<dbReference type="Pfam" id="PF25014">
    <property type="entry name" value="NET2A"/>
    <property type="match status" value="1"/>
</dbReference>
<dbReference type="PANTHER" id="PTHR31631:SF0">
    <property type="entry name" value="PROTEIN NETWORKED 2D"/>
    <property type="match status" value="1"/>
</dbReference>